<dbReference type="InterPro" id="IPR036291">
    <property type="entry name" value="NAD(P)-bd_dom_sf"/>
</dbReference>
<dbReference type="Pfam" id="PF01408">
    <property type="entry name" value="GFO_IDH_MocA"/>
    <property type="match status" value="1"/>
</dbReference>
<dbReference type="PROSITE" id="PS51318">
    <property type="entry name" value="TAT"/>
    <property type="match status" value="1"/>
</dbReference>
<accession>E7C3N2</accession>
<dbReference type="GO" id="GO:0000166">
    <property type="term" value="F:nucleotide binding"/>
    <property type="evidence" value="ECO:0007669"/>
    <property type="project" value="InterPro"/>
</dbReference>
<sequence length="375" mass="42231">MSDPLQLSRRNFLALTGGAAAGMVGGPSHAAPTGRAFRIGVVSAAILGKPQVRNGHTWHFGHYLHPECDFDALQKHYPQAAPSWRKTYRNPNYHFDMLPFPDTRITHYYDADPSVPQAFSEVFPGVKVATSLEKMVEEVDAIWMGDASGKGEDHFDLVAPGLARGLPTFCDKPIGGTVEGTRKILDFAREHKAPLMSGSIFNYEWGMEAALRMRDSGEFGDIEHVSARLHSRYRLDAWMIYGQHPVWTVMTLMGAGVDAVSMYEYKDTCHALITYEDRYPCHVWYGQPYEKFEYNRTDVYFKKKLYTFTPSIAGDFGFGHHYEMVRMAATFRQMLLTGNEPNPHEEILEVTAIVHAAARSLKEKSRLVKLAEVSG</sequence>
<protein>
    <recommendedName>
        <fullName evidence="1">Gfo/Idh/MocA-like oxidoreductase N-terminal domain-containing protein</fullName>
    </recommendedName>
</protein>
<feature type="domain" description="Gfo/Idh/MocA-like oxidoreductase N-terminal" evidence="1">
    <location>
        <begin position="100"/>
        <end position="198"/>
    </location>
</feature>
<dbReference type="InterPro" id="IPR006311">
    <property type="entry name" value="TAT_signal"/>
</dbReference>
<evidence type="ECO:0000313" key="2">
    <source>
        <dbReference type="EMBL" id="ADI22056.1"/>
    </source>
</evidence>
<name>E7C3N2_9BACT</name>
<dbReference type="SUPFAM" id="SSF51735">
    <property type="entry name" value="NAD(P)-binding Rossmann-fold domains"/>
    <property type="match status" value="1"/>
</dbReference>
<dbReference type="Gene3D" id="3.30.360.10">
    <property type="entry name" value="Dihydrodipicolinate Reductase, domain 2"/>
    <property type="match status" value="1"/>
</dbReference>
<evidence type="ECO:0000259" key="1">
    <source>
        <dbReference type="Pfam" id="PF01408"/>
    </source>
</evidence>
<dbReference type="Gene3D" id="3.40.50.720">
    <property type="entry name" value="NAD(P)-binding Rossmann-like Domain"/>
    <property type="match status" value="1"/>
</dbReference>
<dbReference type="EMBL" id="GU567974">
    <property type="protein sequence ID" value="ADI22056.1"/>
    <property type="molecule type" value="Genomic_DNA"/>
</dbReference>
<dbReference type="InterPro" id="IPR000683">
    <property type="entry name" value="Gfo/Idh/MocA-like_OxRdtase_N"/>
</dbReference>
<proteinExistence type="predicted"/>
<dbReference type="AlphaFoldDB" id="E7C3N2"/>
<reference evidence="2" key="1">
    <citation type="submission" date="2010-01" db="EMBL/GenBank/DDBJ databases">
        <title>Genome fragments of uncultured bacteria from the North Pacific subtropical Gyre.</title>
        <authorList>
            <person name="Pham V.D."/>
            <person name="Delong E.F."/>
        </authorList>
    </citation>
    <scope>NUCLEOTIDE SEQUENCE</scope>
</reference>
<dbReference type="NCBIfam" id="TIGR01409">
    <property type="entry name" value="TAT_signal_seq"/>
    <property type="match status" value="1"/>
</dbReference>
<organism evidence="2">
    <name type="scientific">uncultured myxobacterium HF0200_08J13</name>
    <dbReference type="NCBI Taxonomy" id="723558"/>
    <lineage>
        <taxon>Bacteria</taxon>
        <taxon>Pseudomonadati</taxon>
        <taxon>Myxococcota</taxon>
        <taxon>Myxococcia</taxon>
        <taxon>Myxococcales</taxon>
        <taxon>environmental samples</taxon>
    </lineage>
</organism>
<dbReference type="InterPro" id="IPR019546">
    <property type="entry name" value="TAT_signal_bac_arc"/>
</dbReference>